<accession>A0A6N6RHX3</accession>
<evidence type="ECO:0000313" key="4">
    <source>
        <dbReference type="Proteomes" id="UP000468650"/>
    </source>
</evidence>
<evidence type="ECO:0000256" key="2">
    <source>
        <dbReference type="SAM" id="SignalP"/>
    </source>
</evidence>
<gene>
    <name evidence="3" type="ORF">F8C67_04100</name>
</gene>
<sequence>MKNLILTLFALVGFSISGLAQDTVRVNVNGSEIIILSEDLTQLGDVDINGMMSKFSQGMAEASAEFSAKMADIEARKEAGEITEEQAEEEAEIAEEEFEEKVEVLGEMMEEWGEAYEDRAEAQEEQWESWAEQWERGAEEMEENRERTEIRNGNQTIIIDENGVRIQDRVKEDIIVDEDKGYKKSEGIFGFHFGWNTLYNSNMELAGGDAEVDFFDSWTYDLEFGHKVRLGSTSPVFFQYGLNFSWHNFETKESLIKYDNGGEPAVVFEPRTDVTINETEFDIVYMDIPVMFSLDFSGKGIGKGFNVGVGGYGGVRLSSERETVYRDFNGDKIEEDIDDHFLSNQWRYGLMGQIGWGAFRVTAKYDLNQLFQERYNTPDYQAASLTLGFVF</sequence>
<feature type="signal peptide" evidence="2">
    <location>
        <begin position="1"/>
        <end position="20"/>
    </location>
</feature>
<dbReference type="Proteomes" id="UP000468650">
    <property type="component" value="Unassembled WGS sequence"/>
</dbReference>
<dbReference type="EMBL" id="WBVO01000002">
    <property type="protein sequence ID" value="KAB2813874.1"/>
    <property type="molecule type" value="Genomic_DNA"/>
</dbReference>
<evidence type="ECO:0000313" key="3">
    <source>
        <dbReference type="EMBL" id="KAB2813874.1"/>
    </source>
</evidence>
<keyword evidence="1" id="KW-0175">Coiled coil</keyword>
<name>A0A6N6RHX3_9FLAO</name>
<comment type="caution">
    <text evidence="3">The sequence shown here is derived from an EMBL/GenBank/DDBJ whole genome shotgun (WGS) entry which is preliminary data.</text>
</comment>
<feature type="chain" id="PRO_5026762075" evidence="2">
    <location>
        <begin position="21"/>
        <end position="391"/>
    </location>
</feature>
<feature type="coiled-coil region" evidence="1">
    <location>
        <begin position="70"/>
        <end position="104"/>
    </location>
</feature>
<dbReference type="OrthoDB" id="1466811at2"/>
<dbReference type="RefSeq" id="WP_151666542.1">
    <property type="nucleotide sequence ID" value="NZ_WBVO01000002.1"/>
</dbReference>
<proteinExistence type="predicted"/>
<keyword evidence="2" id="KW-0732">Signal</keyword>
<keyword evidence="4" id="KW-1185">Reference proteome</keyword>
<reference evidence="3 4" key="1">
    <citation type="submission" date="2019-09" db="EMBL/GenBank/DDBJ databases">
        <title>Genomes of family Cryomorphaceae.</title>
        <authorList>
            <person name="Bowman J.P."/>
        </authorList>
    </citation>
    <scope>NUCLEOTIDE SEQUENCE [LARGE SCALE GENOMIC DNA]</scope>
    <source>
        <strain evidence="3 4">LMG 25704</strain>
    </source>
</reference>
<organism evidence="3 4">
    <name type="scientific">Phaeocystidibacter luteus</name>
    <dbReference type="NCBI Taxonomy" id="911197"/>
    <lineage>
        <taxon>Bacteria</taxon>
        <taxon>Pseudomonadati</taxon>
        <taxon>Bacteroidota</taxon>
        <taxon>Flavobacteriia</taxon>
        <taxon>Flavobacteriales</taxon>
        <taxon>Phaeocystidibacteraceae</taxon>
        <taxon>Phaeocystidibacter</taxon>
    </lineage>
</organism>
<evidence type="ECO:0000256" key="1">
    <source>
        <dbReference type="SAM" id="Coils"/>
    </source>
</evidence>
<dbReference type="AlphaFoldDB" id="A0A6N6RHX3"/>
<protein>
    <submittedName>
        <fullName evidence="3">Outer membrane beta-barrel protein</fullName>
    </submittedName>
</protein>